<dbReference type="InterPro" id="IPR008253">
    <property type="entry name" value="Marvel"/>
</dbReference>
<feature type="transmembrane region" description="Helical" evidence="5">
    <location>
        <begin position="43"/>
        <end position="62"/>
    </location>
</feature>
<feature type="transmembrane region" description="Helical" evidence="5">
    <location>
        <begin position="74"/>
        <end position="100"/>
    </location>
</feature>
<evidence type="ECO:0000256" key="4">
    <source>
        <dbReference type="ARBA" id="ARBA00023136"/>
    </source>
</evidence>
<accession>A0A9W9BTN4</accession>
<feature type="transmembrane region" description="Helical" evidence="5">
    <location>
        <begin position="7"/>
        <end position="28"/>
    </location>
</feature>
<keyword evidence="4 5" id="KW-0472">Membrane</keyword>
<organism evidence="7 8">
    <name type="scientific">Fusarium piperis</name>
    <dbReference type="NCBI Taxonomy" id="1435070"/>
    <lineage>
        <taxon>Eukaryota</taxon>
        <taxon>Fungi</taxon>
        <taxon>Dikarya</taxon>
        <taxon>Ascomycota</taxon>
        <taxon>Pezizomycotina</taxon>
        <taxon>Sordariomycetes</taxon>
        <taxon>Hypocreomycetidae</taxon>
        <taxon>Hypocreales</taxon>
        <taxon>Nectriaceae</taxon>
        <taxon>Fusarium</taxon>
        <taxon>Fusarium solani species complex</taxon>
    </lineage>
</organism>
<comment type="subcellular location">
    <subcellularLocation>
        <location evidence="1">Membrane</location>
        <topology evidence="1">Multi-pass membrane protein</topology>
    </subcellularLocation>
</comment>
<keyword evidence="2 5" id="KW-0812">Transmembrane</keyword>
<dbReference type="GO" id="GO:0016020">
    <property type="term" value="C:membrane"/>
    <property type="evidence" value="ECO:0007669"/>
    <property type="project" value="UniProtKB-SubCell"/>
</dbReference>
<evidence type="ECO:0000256" key="2">
    <source>
        <dbReference type="ARBA" id="ARBA00022692"/>
    </source>
</evidence>
<evidence type="ECO:0000256" key="5">
    <source>
        <dbReference type="SAM" id="Phobius"/>
    </source>
</evidence>
<evidence type="ECO:0000259" key="6">
    <source>
        <dbReference type="Pfam" id="PF01284"/>
    </source>
</evidence>
<dbReference type="OrthoDB" id="2117453at2759"/>
<feature type="domain" description="MARVEL" evidence="6">
    <location>
        <begin position="7"/>
        <end position="131"/>
    </location>
</feature>
<feature type="transmembrane region" description="Helical" evidence="5">
    <location>
        <begin position="112"/>
        <end position="132"/>
    </location>
</feature>
<gene>
    <name evidence="7" type="ORF">N0V84_001143</name>
</gene>
<comment type="caution">
    <text evidence="7">The sequence shown here is derived from an EMBL/GenBank/DDBJ whole genome shotgun (WGS) entry which is preliminary data.</text>
</comment>
<dbReference type="Pfam" id="PF01284">
    <property type="entry name" value="MARVEL"/>
    <property type="match status" value="1"/>
</dbReference>
<proteinExistence type="predicted"/>
<dbReference type="EMBL" id="JAPEUR010000011">
    <property type="protein sequence ID" value="KAJ4328459.1"/>
    <property type="molecule type" value="Genomic_DNA"/>
</dbReference>
<keyword evidence="3 5" id="KW-1133">Transmembrane helix</keyword>
<evidence type="ECO:0000313" key="7">
    <source>
        <dbReference type="EMBL" id="KAJ4328459.1"/>
    </source>
</evidence>
<protein>
    <recommendedName>
        <fullName evidence="6">MARVEL domain-containing protein</fullName>
    </recommendedName>
</protein>
<evidence type="ECO:0000313" key="8">
    <source>
        <dbReference type="Proteomes" id="UP001140502"/>
    </source>
</evidence>
<dbReference type="AlphaFoldDB" id="A0A9W9BTN4"/>
<evidence type="ECO:0000256" key="3">
    <source>
        <dbReference type="ARBA" id="ARBA00022989"/>
    </source>
</evidence>
<evidence type="ECO:0000256" key="1">
    <source>
        <dbReference type="ARBA" id="ARBA00004141"/>
    </source>
</evidence>
<reference evidence="7" key="1">
    <citation type="submission" date="2022-10" db="EMBL/GenBank/DDBJ databases">
        <title>Tapping the CABI collections for fungal endophytes: first genome assemblies for Collariella, Neodidymelliopsis, Ascochyta clinopodiicola, Didymella pomorum, Didymosphaeria variabile, Neocosmospora piperis and Neocucurbitaria cava.</title>
        <authorList>
            <person name="Hill R."/>
        </authorList>
    </citation>
    <scope>NUCLEOTIDE SEQUENCE</scope>
    <source>
        <strain evidence="7">IMI 366586</strain>
    </source>
</reference>
<keyword evidence="8" id="KW-1185">Reference proteome</keyword>
<dbReference type="PANTHER" id="PTHR37451">
    <property type="entry name" value="MARVEL DOMAIN"/>
    <property type="match status" value="1"/>
</dbReference>
<name>A0A9W9BTN4_9HYPO</name>
<dbReference type="Proteomes" id="UP001140502">
    <property type="component" value="Unassembled WGS sequence"/>
</dbReference>
<sequence length="159" mass="17197">MTMGIITIIHAVLAIFLIIELGLTAYVVDITNFRGWGDTPSSFAFMLFNAVWSILILFYLALTPLFATRLYHSVAALGLLAVTTIFWFAGSIAMAARIGVPNCHGSTPCQSAQAAVAFGFFIWAIFTGLTVMEGLAYMRSRGHAAHADTTKPSMNHYGA</sequence>
<dbReference type="PANTHER" id="PTHR37451:SF1">
    <property type="entry name" value="MARVEL DOMAIN-CONTAINING PROTEIN"/>
    <property type="match status" value="1"/>
</dbReference>